<protein>
    <submittedName>
        <fullName evidence="6">Endonuclease V</fullName>
    </submittedName>
</protein>
<dbReference type="PANTHER" id="PTHR28511">
    <property type="entry name" value="ENDONUCLEASE V"/>
    <property type="match status" value="1"/>
</dbReference>
<dbReference type="GO" id="GO:0003727">
    <property type="term" value="F:single-stranded RNA binding"/>
    <property type="evidence" value="ECO:0007669"/>
    <property type="project" value="TreeGrafter"/>
</dbReference>
<comment type="subcellular location">
    <subcellularLocation>
        <location evidence="1">Cytoplasm</location>
    </subcellularLocation>
</comment>
<dbReference type="Pfam" id="PF04493">
    <property type="entry name" value="Endonuclease_5"/>
    <property type="match status" value="1"/>
</dbReference>
<evidence type="ECO:0000256" key="2">
    <source>
        <dbReference type="ARBA" id="ARBA00022490"/>
    </source>
</evidence>
<dbReference type="Gene3D" id="3.30.2170.10">
    <property type="entry name" value="archaeoglobus fulgidus dsm 4304 superfamily"/>
    <property type="match status" value="1"/>
</dbReference>
<dbReference type="AlphaFoldDB" id="A0AA35TYA5"/>
<dbReference type="InterPro" id="IPR007581">
    <property type="entry name" value="Endonuclease-V"/>
</dbReference>
<dbReference type="CDD" id="cd06559">
    <property type="entry name" value="Endonuclease_V"/>
    <property type="match status" value="1"/>
</dbReference>
<keyword evidence="3" id="KW-0540">Nuclease</keyword>
<sequence>MRPRADAPLHEWDLSPAQAIALQKALAGAVLRADRFGPGGRRAIRRVAGVDAAFADGGRVIRAAAVMLEYPGLVLTDQVLVERPTTFPYVPGLLSFREVPALLEALGQLPAAPDLILCDGHGYAHPRRFGLACHLGLWLDTPTIGVAKSRLTGSHDEPGPGEGRCRVAACRQGREAARAPRRGSAHPRAGEAGLCLGGTPDFAQDCAGADSRLRYALSAARAHAPRRQALQGPPERAVIQPGGEIEVQARRMPL</sequence>
<evidence type="ECO:0000256" key="5">
    <source>
        <dbReference type="ARBA" id="ARBA00022801"/>
    </source>
</evidence>
<keyword evidence="4 6" id="KW-0255">Endonuclease</keyword>
<dbReference type="GO" id="GO:0043737">
    <property type="term" value="F:deoxyribonuclease V activity"/>
    <property type="evidence" value="ECO:0007669"/>
    <property type="project" value="TreeGrafter"/>
</dbReference>
<gene>
    <name evidence="6" type="ORF">GBAR_LOCUS30187</name>
</gene>
<evidence type="ECO:0000313" key="6">
    <source>
        <dbReference type="EMBL" id="CAI8055267.1"/>
    </source>
</evidence>
<dbReference type="GO" id="GO:0006281">
    <property type="term" value="P:DNA repair"/>
    <property type="evidence" value="ECO:0007669"/>
    <property type="project" value="InterPro"/>
</dbReference>
<keyword evidence="2" id="KW-0963">Cytoplasm</keyword>
<name>A0AA35TYA5_GEOBA</name>
<keyword evidence="5" id="KW-0378">Hydrolase</keyword>
<dbReference type="PANTHER" id="PTHR28511:SF1">
    <property type="entry name" value="ENDONUCLEASE V"/>
    <property type="match status" value="1"/>
</dbReference>
<proteinExistence type="predicted"/>
<comment type="caution">
    <text evidence="6">The sequence shown here is derived from an EMBL/GenBank/DDBJ whole genome shotgun (WGS) entry which is preliminary data.</text>
</comment>
<keyword evidence="7" id="KW-1185">Reference proteome</keyword>
<dbReference type="EMBL" id="CASHTH010004267">
    <property type="protein sequence ID" value="CAI8055267.1"/>
    <property type="molecule type" value="Genomic_DNA"/>
</dbReference>
<evidence type="ECO:0000256" key="3">
    <source>
        <dbReference type="ARBA" id="ARBA00022722"/>
    </source>
</evidence>
<reference evidence="6" key="1">
    <citation type="submission" date="2023-03" db="EMBL/GenBank/DDBJ databases">
        <authorList>
            <person name="Steffen K."/>
            <person name="Cardenas P."/>
        </authorList>
    </citation>
    <scope>NUCLEOTIDE SEQUENCE</scope>
</reference>
<dbReference type="Proteomes" id="UP001174909">
    <property type="component" value="Unassembled WGS sequence"/>
</dbReference>
<dbReference type="GO" id="GO:0016891">
    <property type="term" value="F:RNA endonuclease activity producing 5'-phosphomonoesters, hydrolytic mechanism"/>
    <property type="evidence" value="ECO:0007669"/>
    <property type="project" value="TreeGrafter"/>
</dbReference>
<evidence type="ECO:0000256" key="1">
    <source>
        <dbReference type="ARBA" id="ARBA00004496"/>
    </source>
</evidence>
<evidence type="ECO:0000256" key="4">
    <source>
        <dbReference type="ARBA" id="ARBA00022759"/>
    </source>
</evidence>
<accession>A0AA35TYA5</accession>
<organism evidence="6 7">
    <name type="scientific">Geodia barretti</name>
    <name type="common">Barrett's horny sponge</name>
    <dbReference type="NCBI Taxonomy" id="519541"/>
    <lineage>
        <taxon>Eukaryota</taxon>
        <taxon>Metazoa</taxon>
        <taxon>Porifera</taxon>
        <taxon>Demospongiae</taxon>
        <taxon>Heteroscleromorpha</taxon>
        <taxon>Tetractinellida</taxon>
        <taxon>Astrophorina</taxon>
        <taxon>Geodiidae</taxon>
        <taxon>Geodia</taxon>
    </lineage>
</organism>
<dbReference type="GO" id="GO:0005737">
    <property type="term" value="C:cytoplasm"/>
    <property type="evidence" value="ECO:0007669"/>
    <property type="project" value="UniProtKB-SubCell"/>
</dbReference>
<evidence type="ECO:0000313" key="7">
    <source>
        <dbReference type="Proteomes" id="UP001174909"/>
    </source>
</evidence>